<organism evidence="1 2">
    <name type="scientific">Candidatus Iainarchaeum sp</name>
    <dbReference type="NCBI Taxonomy" id="3101447"/>
    <lineage>
        <taxon>Archaea</taxon>
        <taxon>Candidatus Iainarchaeota</taxon>
        <taxon>Candidatus Iainarchaeia</taxon>
        <taxon>Candidatus Iainarchaeales</taxon>
        <taxon>Candidatus Iainarchaeaceae</taxon>
        <taxon>Candidatus Iainarchaeum</taxon>
    </lineage>
</organism>
<reference evidence="2" key="1">
    <citation type="journal article" date="2020" name="bioRxiv">
        <title>A rank-normalized archaeal taxonomy based on genome phylogeny resolves widespread incomplete and uneven classifications.</title>
        <authorList>
            <person name="Rinke C."/>
            <person name="Chuvochina M."/>
            <person name="Mussig A.J."/>
            <person name="Chaumeil P.-A."/>
            <person name="Waite D.W."/>
            <person name="Whitman W.B."/>
            <person name="Parks D.H."/>
            <person name="Hugenholtz P."/>
        </authorList>
    </citation>
    <scope>NUCLEOTIDE SEQUENCE [LARGE SCALE GENOMIC DNA]</scope>
</reference>
<gene>
    <name evidence="1" type="ORF">HA227_03005</name>
</gene>
<dbReference type="EMBL" id="DUFJ01000068">
    <property type="protein sequence ID" value="HIH33198.1"/>
    <property type="molecule type" value="Genomic_DNA"/>
</dbReference>
<protein>
    <submittedName>
        <fullName evidence="1">Uncharacterized protein</fullName>
    </submittedName>
</protein>
<evidence type="ECO:0000313" key="2">
    <source>
        <dbReference type="Proteomes" id="UP000527315"/>
    </source>
</evidence>
<proteinExistence type="predicted"/>
<name>A0A7J4KTQ6_9ARCH</name>
<sequence length="50" mass="5827">MRPRSGRGPRGRDTTLLRVTQQVARQQKKPVVFKGVNITREVSPNNRRKR</sequence>
<accession>A0A7J4KTQ6</accession>
<evidence type="ECO:0000313" key="1">
    <source>
        <dbReference type="EMBL" id="HIH33198.1"/>
    </source>
</evidence>
<dbReference type="AlphaFoldDB" id="A0A7J4KTQ6"/>
<comment type="caution">
    <text evidence="1">The sequence shown here is derived from an EMBL/GenBank/DDBJ whole genome shotgun (WGS) entry which is preliminary data.</text>
</comment>
<dbReference type="Proteomes" id="UP000527315">
    <property type="component" value="Unassembled WGS sequence"/>
</dbReference>